<dbReference type="GO" id="GO:0045982">
    <property type="term" value="P:negative regulation of purine nucleobase metabolic process"/>
    <property type="evidence" value="ECO:0007669"/>
    <property type="project" value="InterPro"/>
</dbReference>
<dbReference type="OrthoDB" id="4213751at2"/>
<dbReference type="SUPFAM" id="SSF46785">
    <property type="entry name" value="Winged helix' DNA-binding domain"/>
    <property type="match status" value="1"/>
</dbReference>
<dbReference type="EMBL" id="RHIB01000005">
    <property type="protein sequence ID" value="RNA66050.1"/>
    <property type="molecule type" value="Genomic_DNA"/>
</dbReference>
<evidence type="ECO:0000256" key="4">
    <source>
        <dbReference type="ARBA" id="ARBA00023163"/>
    </source>
</evidence>
<comment type="caution">
    <text evidence="8">The sequence shown here is derived from an EMBL/GenBank/DDBJ whole genome shotgun (WGS) entry which is preliminary data.</text>
</comment>
<dbReference type="PANTHER" id="PTHR43864">
    <property type="entry name" value="HYPOXANTHINE/GUANINE PHOSPHORIBOSYLTRANSFERASE"/>
    <property type="match status" value="1"/>
</dbReference>
<evidence type="ECO:0000256" key="1">
    <source>
        <dbReference type="ARBA" id="ARBA00011738"/>
    </source>
</evidence>
<dbReference type="InterPro" id="IPR036390">
    <property type="entry name" value="WH_DNA-bd_sf"/>
</dbReference>
<dbReference type="GO" id="GO:0045892">
    <property type="term" value="P:negative regulation of DNA-templated transcription"/>
    <property type="evidence" value="ECO:0007669"/>
    <property type="project" value="InterPro"/>
</dbReference>
<sequence>MKFRRSGRLVDMTHYLMDNPHRQVPLTYFSERYHAAKSSISEDLSIVKEMFEAKQIGTLETAAGATGGVTFIPRVDKSEATTFLNGLCERLEDPERILPGGYLYMMDIIGDPSLVQSIGRIFASRYRDGEVDAVMTMATKGIPLAYAVAAQLNVPVSIVRHEHRITEGSIVSINYVSGSKKRIQTMSLARRSLKPQSNVLIIDDFMKAGGTIRGMMELVSEFQSTVAGIGVLTEATHDEEPLVADYVSLTKISQVNAKEKTIKAEIGNIF</sequence>
<feature type="domain" description="Phosphoribosyltransferase" evidence="6">
    <location>
        <begin position="110"/>
        <end position="256"/>
    </location>
</feature>
<keyword evidence="9" id="KW-1185">Reference proteome</keyword>
<organism evidence="8 9">
    <name type="scientific">Alteribacter keqinensis</name>
    <dbReference type="NCBI Taxonomy" id="2483800"/>
    <lineage>
        <taxon>Bacteria</taxon>
        <taxon>Bacillati</taxon>
        <taxon>Bacillota</taxon>
        <taxon>Bacilli</taxon>
        <taxon>Bacillales</taxon>
        <taxon>Bacillaceae</taxon>
        <taxon>Alteribacter</taxon>
    </lineage>
</organism>
<dbReference type="InterPro" id="IPR036388">
    <property type="entry name" value="WH-like_DNA-bd_sf"/>
</dbReference>
<dbReference type="Gene3D" id="3.40.50.2020">
    <property type="match status" value="1"/>
</dbReference>
<dbReference type="InterPro" id="IPR050118">
    <property type="entry name" value="Pur/Pyrimidine_PRTase"/>
</dbReference>
<reference evidence="8 9" key="1">
    <citation type="submission" date="2018-10" db="EMBL/GenBank/DDBJ databases">
        <title>Bacillus Keqinensis sp. nov., a moderately halophilic bacterium isolated from a saline-alkaline lake.</title>
        <authorList>
            <person name="Wang H."/>
        </authorList>
    </citation>
    <scope>NUCLEOTIDE SEQUENCE [LARGE SCALE GENOMIC DNA]</scope>
    <source>
        <strain evidence="8 9">KQ-3</strain>
    </source>
</reference>
<dbReference type="Pfam" id="PF09182">
    <property type="entry name" value="PuR_N"/>
    <property type="match status" value="1"/>
</dbReference>
<protein>
    <submittedName>
        <fullName evidence="8">Pur operon repressor</fullName>
    </submittedName>
</protein>
<evidence type="ECO:0000313" key="9">
    <source>
        <dbReference type="Proteomes" id="UP000278746"/>
    </source>
</evidence>
<dbReference type="InterPro" id="IPR029057">
    <property type="entry name" value="PRTase-like"/>
</dbReference>
<dbReference type="SUPFAM" id="SSF53271">
    <property type="entry name" value="PRTase-like"/>
    <property type="match status" value="1"/>
</dbReference>
<keyword evidence="4" id="KW-0804">Transcription</keyword>
<feature type="domain" description="Bacterial purine repressor N-terminal" evidence="7">
    <location>
        <begin position="4"/>
        <end position="73"/>
    </location>
</feature>
<gene>
    <name evidence="8" type="primary">purR</name>
    <name evidence="8" type="ORF">EBO34_20075</name>
</gene>
<dbReference type="GO" id="GO:0003677">
    <property type="term" value="F:DNA binding"/>
    <property type="evidence" value="ECO:0007669"/>
    <property type="project" value="UniProtKB-KW"/>
</dbReference>
<keyword evidence="3" id="KW-0238">DNA-binding</keyword>
<dbReference type="Pfam" id="PF00156">
    <property type="entry name" value="Pribosyltran"/>
    <property type="match status" value="1"/>
</dbReference>
<accession>A0A3M7TNB3</accession>
<evidence type="ECO:0000256" key="3">
    <source>
        <dbReference type="ARBA" id="ARBA00023125"/>
    </source>
</evidence>
<dbReference type="RefSeq" id="WP_122901989.1">
    <property type="nucleotide sequence ID" value="NZ_RHIB01000005.1"/>
</dbReference>
<dbReference type="PANTHER" id="PTHR43864:SF2">
    <property type="entry name" value="PUR OPERON REPRESSOR"/>
    <property type="match status" value="1"/>
</dbReference>
<evidence type="ECO:0000256" key="2">
    <source>
        <dbReference type="ARBA" id="ARBA00023015"/>
    </source>
</evidence>
<evidence type="ECO:0000259" key="6">
    <source>
        <dbReference type="Pfam" id="PF00156"/>
    </source>
</evidence>
<dbReference type="InterPro" id="IPR010078">
    <property type="entry name" value="PurR_Bsub"/>
</dbReference>
<dbReference type="Proteomes" id="UP000278746">
    <property type="component" value="Unassembled WGS sequence"/>
</dbReference>
<dbReference type="InterPro" id="IPR000836">
    <property type="entry name" value="PRTase_dom"/>
</dbReference>
<dbReference type="CDD" id="cd06223">
    <property type="entry name" value="PRTases_typeI"/>
    <property type="match status" value="1"/>
</dbReference>
<name>A0A3M7TNB3_9BACI</name>
<evidence type="ECO:0000259" key="7">
    <source>
        <dbReference type="Pfam" id="PF09182"/>
    </source>
</evidence>
<proteinExistence type="inferred from homology"/>
<dbReference type="InterPro" id="IPR015265">
    <property type="entry name" value="PuR_N"/>
</dbReference>
<dbReference type="Gene3D" id="1.10.10.10">
    <property type="entry name" value="Winged helix-like DNA-binding domain superfamily/Winged helix DNA-binding domain"/>
    <property type="match status" value="1"/>
</dbReference>
<dbReference type="NCBIfam" id="TIGR01743">
    <property type="entry name" value="purR_Bsub"/>
    <property type="match status" value="1"/>
</dbReference>
<evidence type="ECO:0000313" key="8">
    <source>
        <dbReference type="EMBL" id="RNA66050.1"/>
    </source>
</evidence>
<comment type="subunit">
    <text evidence="1">Homodimer.</text>
</comment>
<comment type="similarity">
    <text evidence="5">Belongs to the purine/pyrimidine phosphoribosyltransferase family. PurR subfamily.</text>
</comment>
<evidence type="ECO:0000256" key="5">
    <source>
        <dbReference type="ARBA" id="ARBA00049656"/>
    </source>
</evidence>
<dbReference type="AlphaFoldDB" id="A0A3M7TNB3"/>
<keyword evidence="2" id="KW-0805">Transcription regulation</keyword>